<reference evidence="2 3" key="1">
    <citation type="submission" date="2024-02" db="EMBL/GenBank/DDBJ databases">
        <title>A chromosome-level genome assembly of Drosophila madeirensis, a fruit fly species endemic to Madeira island.</title>
        <authorList>
            <person name="Tomihara K."/>
            <person name="Llopart A."/>
            <person name="Yamamoto D."/>
        </authorList>
    </citation>
    <scope>NUCLEOTIDE SEQUENCE [LARGE SCALE GENOMIC DNA]</scope>
    <source>
        <strain evidence="2 3">RF1</strain>
    </source>
</reference>
<feature type="compositionally biased region" description="Basic and acidic residues" evidence="1">
    <location>
        <begin position="200"/>
        <end position="222"/>
    </location>
</feature>
<feature type="compositionally biased region" description="Low complexity" evidence="1">
    <location>
        <begin position="2214"/>
        <end position="2235"/>
    </location>
</feature>
<feature type="compositionally biased region" description="Basic and acidic residues" evidence="1">
    <location>
        <begin position="1382"/>
        <end position="1394"/>
    </location>
</feature>
<feature type="compositionally biased region" description="Basic and acidic residues" evidence="1">
    <location>
        <begin position="1066"/>
        <end position="1084"/>
    </location>
</feature>
<feature type="region of interest" description="Disordered" evidence="1">
    <location>
        <begin position="1573"/>
        <end position="1769"/>
    </location>
</feature>
<feature type="compositionally biased region" description="Basic and acidic residues" evidence="1">
    <location>
        <begin position="1402"/>
        <end position="1411"/>
    </location>
</feature>
<dbReference type="GO" id="GO:0003677">
    <property type="term" value="F:DNA binding"/>
    <property type="evidence" value="ECO:0007669"/>
    <property type="project" value="InterPro"/>
</dbReference>
<feature type="compositionally biased region" description="Basic and acidic residues" evidence="1">
    <location>
        <begin position="1610"/>
        <end position="1619"/>
    </location>
</feature>
<feature type="compositionally biased region" description="Basic and acidic residues" evidence="1">
    <location>
        <begin position="1500"/>
        <end position="1522"/>
    </location>
</feature>
<protein>
    <submittedName>
        <fullName evidence="2">Serine/arginine repetitive matrix protein 2</fullName>
    </submittedName>
</protein>
<dbReference type="PANTHER" id="PTHR48125:SF12">
    <property type="entry name" value="AT HOOK TRANSCRIPTION FACTOR FAMILY-RELATED"/>
    <property type="match status" value="1"/>
</dbReference>
<feature type="compositionally biased region" description="Low complexity" evidence="1">
    <location>
        <begin position="171"/>
        <end position="192"/>
    </location>
</feature>
<feature type="compositionally biased region" description="Low complexity" evidence="1">
    <location>
        <begin position="1756"/>
        <end position="1765"/>
    </location>
</feature>
<feature type="compositionally biased region" description="Acidic residues" evidence="1">
    <location>
        <begin position="223"/>
        <end position="250"/>
    </location>
</feature>
<feature type="region of interest" description="Disordered" evidence="1">
    <location>
        <begin position="21"/>
        <end position="47"/>
    </location>
</feature>
<dbReference type="PANTHER" id="PTHR48125">
    <property type="entry name" value="LP07818P1"/>
    <property type="match status" value="1"/>
</dbReference>
<feature type="compositionally biased region" description="Basic and acidic residues" evidence="1">
    <location>
        <begin position="1977"/>
        <end position="2003"/>
    </location>
</feature>
<feature type="region of interest" description="Disordered" evidence="1">
    <location>
        <begin position="1974"/>
        <end position="2245"/>
    </location>
</feature>
<feature type="compositionally biased region" description="Basic and acidic residues" evidence="1">
    <location>
        <begin position="1705"/>
        <end position="1725"/>
    </location>
</feature>
<feature type="compositionally biased region" description="Polar residues" evidence="1">
    <location>
        <begin position="864"/>
        <end position="880"/>
    </location>
</feature>
<feature type="compositionally biased region" description="Polar residues" evidence="1">
    <location>
        <begin position="254"/>
        <end position="265"/>
    </location>
</feature>
<feature type="compositionally biased region" description="Basic and acidic residues" evidence="1">
    <location>
        <begin position="419"/>
        <end position="428"/>
    </location>
</feature>
<feature type="region of interest" description="Disordered" evidence="1">
    <location>
        <begin position="322"/>
        <end position="390"/>
    </location>
</feature>
<feature type="region of interest" description="Disordered" evidence="1">
    <location>
        <begin position="2729"/>
        <end position="2765"/>
    </location>
</feature>
<feature type="compositionally biased region" description="Basic residues" evidence="1">
    <location>
        <begin position="482"/>
        <end position="494"/>
    </location>
</feature>
<feature type="compositionally biased region" description="Basic residues" evidence="1">
    <location>
        <begin position="1204"/>
        <end position="1217"/>
    </location>
</feature>
<feature type="compositionally biased region" description="Polar residues" evidence="1">
    <location>
        <begin position="599"/>
        <end position="621"/>
    </location>
</feature>
<feature type="region of interest" description="Disordered" evidence="1">
    <location>
        <begin position="2781"/>
        <end position="2807"/>
    </location>
</feature>
<feature type="compositionally biased region" description="Basic residues" evidence="1">
    <location>
        <begin position="1121"/>
        <end position="1130"/>
    </location>
</feature>
<feature type="compositionally biased region" description="Low complexity" evidence="1">
    <location>
        <begin position="290"/>
        <end position="299"/>
    </location>
</feature>
<evidence type="ECO:0000313" key="2">
    <source>
        <dbReference type="EMBL" id="BFG03866.1"/>
    </source>
</evidence>
<feature type="compositionally biased region" description="Polar residues" evidence="1">
    <location>
        <begin position="2863"/>
        <end position="2883"/>
    </location>
</feature>
<feature type="region of interest" description="Disordered" evidence="1">
    <location>
        <begin position="1857"/>
        <end position="1888"/>
    </location>
</feature>
<dbReference type="InterPro" id="IPR017956">
    <property type="entry name" value="AT_hook_DNA-bd_motif"/>
</dbReference>
<feature type="compositionally biased region" description="Basic and acidic residues" evidence="1">
    <location>
        <begin position="335"/>
        <end position="352"/>
    </location>
</feature>
<dbReference type="Proteomes" id="UP001500889">
    <property type="component" value="Chromosome E"/>
</dbReference>
<feature type="compositionally biased region" description="Polar residues" evidence="1">
    <location>
        <begin position="1665"/>
        <end position="1686"/>
    </location>
</feature>
<feature type="compositionally biased region" description="Basic and acidic residues" evidence="1">
    <location>
        <begin position="1734"/>
        <end position="1751"/>
    </location>
</feature>
<feature type="compositionally biased region" description="Basic and acidic residues" evidence="1">
    <location>
        <begin position="1307"/>
        <end position="1318"/>
    </location>
</feature>
<feature type="compositionally biased region" description="Basic and acidic residues" evidence="1">
    <location>
        <begin position="1227"/>
        <end position="1243"/>
    </location>
</feature>
<feature type="compositionally biased region" description="Polar residues" evidence="1">
    <location>
        <begin position="131"/>
        <end position="145"/>
    </location>
</feature>
<feature type="compositionally biased region" description="Low complexity" evidence="1">
    <location>
        <begin position="2832"/>
        <end position="2844"/>
    </location>
</feature>
<dbReference type="SMART" id="SM00384">
    <property type="entry name" value="AT_hook"/>
    <property type="match status" value="3"/>
</dbReference>
<feature type="compositionally biased region" description="Polar residues" evidence="1">
    <location>
        <begin position="444"/>
        <end position="471"/>
    </location>
</feature>
<feature type="region of interest" description="Disordered" evidence="1">
    <location>
        <begin position="64"/>
        <end position="302"/>
    </location>
</feature>
<feature type="compositionally biased region" description="Low complexity" evidence="1">
    <location>
        <begin position="1868"/>
        <end position="1879"/>
    </location>
</feature>
<feature type="compositionally biased region" description="Basic residues" evidence="1">
    <location>
        <begin position="1261"/>
        <end position="1271"/>
    </location>
</feature>
<feature type="compositionally biased region" description="Basic and acidic residues" evidence="1">
    <location>
        <begin position="995"/>
        <end position="1033"/>
    </location>
</feature>
<gene>
    <name evidence="2" type="ORF">DMAD_02994</name>
</gene>
<feature type="region of interest" description="Disordered" evidence="1">
    <location>
        <begin position="1783"/>
        <end position="1818"/>
    </location>
</feature>
<feature type="compositionally biased region" description="Basic residues" evidence="1">
    <location>
        <begin position="517"/>
        <end position="527"/>
    </location>
</feature>
<feature type="region of interest" description="Disordered" evidence="1">
    <location>
        <begin position="834"/>
        <end position="887"/>
    </location>
</feature>
<accession>A0AAU9G8Q0</accession>
<feature type="compositionally biased region" description="Polar residues" evidence="1">
    <location>
        <begin position="1366"/>
        <end position="1378"/>
    </location>
</feature>
<feature type="compositionally biased region" description="Basic and acidic residues" evidence="1">
    <location>
        <begin position="1131"/>
        <end position="1142"/>
    </location>
</feature>
<feature type="compositionally biased region" description="Low complexity" evidence="1">
    <location>
        <begin position="2112"/>
        <end position="2130"/>
    </location>
</feature>
<feature type="compositionally biased region" description="Basic residues" evidence="1">
    <location>
        <begin position="2165"/>
        <end position="2174"/>
    </location>
</feature>
<feature type="compositionally biased region" description="Low complexity" evidence="1">
    <location>
        <begin position="1650"/>
        <end position="1664"/>
    </location>
</feature>
<feature type="region of interest" description="Disordered" evidence="1">
    <location>
        <begin position="413"/>
        <end position="624"/>
    </location>
</feature>
<feature type="compositionally biased region" description="Polar residues" evidence="1">
    <location>
        <begin position="1272"/>
        <end position="1283"/>
    </location>
</feature>
<feature type="region of interest" description="Disordered" evidence="1">
    <location>
        <begin position="917"/>
        <end position="1457"/>
    </location>
</feature>
<dbReference type="EMBL" id="AP029267">
    <property type="protein sequence ID" value="BFG03866.1"/>
    <property type="molecule type" value="Genomic_DNA"/>
</dbReference>
<organism evidence="2 3">
    <name type="scientific">Drosophila madeirensis</name>
    <name type="common">Fruit fly</name>
    <dbReference type="NCBI Taxonomy" id="30013"/>
    <lineage>
        <taxon>Eukaryota</taxon>
        <taxon>Metazoa</taxon>
        <taxon>Ecdysozoa</taxon>
        <taxon>Arthropoda</taxon>
        <taxon>Hexapoda</taxon>
        <taxon>Insecta</taxon>
        <taxon>Pterygota</taxon>
        <taxon>Neoptera</taxon>
        <taxon>Endopterygota</taxon>
        <taxon>Diptera</taxon>
        <taxon>Brachycera</taxon>
        <taxon>Muscomorpha</taxon>
        <taxon>Ephydroidea</taxon>
        <taxon>Drosophilidae</taxon>
        <taxon>Drosophila</taxon>
        <taxon>Sophophora</taxon>
    </lineage>
</organism>
<feature type="compositionally biased region" description="Basic residues" evidence="1">
    <location>
        <begin position="920"/>
        <end position="931"/>
    </location>
</feature>
<proteinExistence type="predicted"/>
<name>A0AAU9G8Q0_DROMD</name>
<feature type="region of interest" description="Disordered" evidence="1">
    <location>
        <begin position="1900"/>
        <end position="1919"/>
    </location>
</feature>
<feature type="compositionally biased region" description="Basic and acidic residues" evidence="1">
    <location>
        <begin position="562"/>
        <end position="571"/>
    </location>
</feature>
<feature type="region of interest" description="Disordered" evidence="1">
    <location>
        <begin position="1482"/>
        <end position="1526"/>
    </location>
</feature>
<feature type="region of interest" description="Disordered" evidence="1">
    <location>
        <begin position="2828"/>
        <end position="2940"/>
    </location>
</feature>
<feature type="compositionally biased region" description="Basic and acidic residues" evidence="1">
    <location>
        <begin position="1338"/>
        <end position="1354"/>
    </location>
</feature>
<feature type="compositionally biased region" description="Basic residues" evidence="1">
    <location>
        <begin position="429"/>
        <end position="438"/>
    </location>
</feature>
<feature type="compositionally biased region" description="Polar residues" evidence="1">
    <location>
        <begin position="1052"/>
        <end position="1065"/>
    </location>
</feature>
<feature type="compositionally biased region" description="Basic residues" evidence="1">
    <location>
        <begin position="102"/>
        <end position="113"/>
    </location>
</feature>
<keyword evidence="3" id="KW-1185">Reference proteome</keyword>
<evidence type="ECO:0000256" key="1">
    <source>
        <dbReference type="SAM" id="MobiDB-lite"/>
    </source>
</evidence>
<feature type="compositionally biased region" description="Basic and acidic residues" evidence="1">
    <location>
        <begin position="544"/>
        <end position="553"/>
    </location>
</feature>
<feature type="compositionally biased region" description="Low complexity" evidence="1">
    <location>
        <begin position="24"/>
        <end position="33"/>
    </location>
</feature>
<feature type="compositionally biased region" description="Basic and acidic residues" evidence="1">
    <location>
        <begin position="2040"/>
        <end position="2055"/>
    </location>
</feature>
<sequence>MEDIEYLDEYKDLVLPAIKSGEGRSAAASASAVARRHRISSESSNSSSIDADIFQKLFHDKDFDDELLNEGSSKPRERHRPPPVPSSSDDDSNDAFDALFNRNRHQAKSNKRRDRYESIDSVDDLGEALMRSTQRSTVLKPSSSRGAGKKSETEGLHRGNQRPHSSGQFHSKNTPQSSSNGSSSNSVSKNSKTITLVKTQKADFRPPKNEPKTDPLNLREDSHEDSDSDSSYEFESDFYGDRDTDDEEPVIDISTDTSRTPSVADSVTPVVSDDEGESEGEGKGKGRGQGQDQQQQELQAKMCGDSERLQIYLNNLSCAEAPPIYKKQSSAKKSRSSEKKLPSSEQVMHSKEQPAASPTAELKAATAEPEAVPQRVEAGSSSSAIVRSNPFELDPSITLDALERMTLDVAEQINEIDEERSFEFERRSASKTRSRSRSKLSADPVTNPSHVRKLTYSNEQLDSCGLSQNTLRRVKSDCGFSKRGRGRSQQHRINRAATTEEKVAKPSESVSEDVPVKKKRGRPRKIRPTTEAETALLPESTKNPTEETKKEDEALAVSSGVEEEHRDKAEQMPEQMPEAAGQQELNTQLDRANDVSEIAASSQEEIGTTSSQSHHIITESSVDLRRATDKDANLDVETSTESFDTAPQSLAAKCDTETIINELQQSGDLVWQSLDGNSNVDERMVFKSMAIELPADSTAKPEVQQDLEPSEMDVDTVPPEAVQEDDFKSVAPTAMDELPPEATPGVAVDQLPAEVSVTMDEGPPSVAAVEAGIELTEETDAQLAEDIKLAEEILAAEVGKGIERSDSALSLPGQRLELKNPVIEIIKELEQQTIADAISPPAPTEESRDVVSEETAAKAPDIQPKSSTNEIGDETPSGSTEIKVKSPLPAATSKTFELDVDMLPLATRLASRWDQTIASPRRRAAPAKRAPKGVMSELSLRSSPRLGGQSLQEHLSADETVGNSKKEKDQAGSSGTETDQGEKSRSAQIKKNKSKMIEKDKAENESQAEHPTHTAETETKTENVHAAPDEVRDQITNSEASTGDKEERASSFGKSSRTPKASTDCQRFDRRISPRTVSSKEKPHSALGTEISPAGQLWSGPVEPESKETSNEQAQQEEPKVKRKRGRPRKIRNEETKSEKAKSGQTNPETKPPLEEEVKESGNTAAPSTEPKLLEIAANDKTPGLEAAQTKDEPESVQLETQHRTSRKEKVKGKKSSKMSVESSALDGKKLERQSQTTERETDTQPEVLTAATPAPVQQRLSRKDKIKSRKANPTTAVESGNIKSEPEPLQPADESKIDSTEPLNAAKDDLSKEEKLDSIQTNVNLPVADGLSTGITETERVPESKSLSREKSTGRKPKKDKAATNRESTQPETTAARNRQHKENMKTKPKDSVETAQPGETEPKAEDLERTIPASERSESASGTPIVDTQPKSTEVSKRRGASAKQQGNTKTIPDGATELHEFVSITPLTAPCRQLRVLMRKGPSSTSSAGRSTPAMGLRDKNVTETDAPKIEDIEDKATAEDTPEAAEALMQSSVEQAIVDTAHQEETLSEGEPSAEAKLVEADHTEEITTTAPSIAASVEQITKGESPLGAERAEEQPATLEVSSGEPKKVEEELHNSQSTLKLDDNTGELVNVPDKNDRESNADSPVTTETTEGPVTNETAESPVSTETTGVSVATESSKSIKTVRARRKREVETPQPDEAAQRKKQQEQQLEKTLNDKQGQKKLVRRRNQLEAEERPPYKRTKLEDEGTDTASTSASTNAQAKGKFISLIGKDTIISTTDNLQEEPSKSSGGAARKSNVKNPKGSDTTKHIIISTVPKKSLEAAAASSPSPSLALASKKPLVQKLLNSNVDTRKAIQKNSTPAGKKQTAAAAGKQEPEHAIPSYTVLTKKGVVPASELPSKKAAESAPKGEGAAAALRKVNISVTVMSSKEAESVADAAGKSSASSPAASAAQVTKALLYAEKNITSPRMPVDAKKKTVKPKNTEMDRNVPRRLEMGEHTTAPASKPEPLRPEEAARTQTKGVKMPGVKTNEALQKAKDEQRRSDLEACRSKATIRTAEVDTGPSPRDSSHERSGRTSRLGKGASLPTHRQMATHMTRAASSNRSLASTPIPMAATPTPTAAARRPATKKPEPVAVTPPAEPLVPPKKGKRPPRLPAGTRTRRSNKKRKGTEDEETESEATSKKRPRGEQEQEPAARDAPSIAFPVFITAASSSSQSPTPLSVTTPSHSPATAQPIRKPKLRKCRVQINRGVVKKWMETALQKPREPEPELQTEGPVAESELDPEPALDAVSAPRQPVAAVVQPVAASVSAQPAQKRTHTGILAMKLPIPIPVMEIKTELEEGAPMEVDTLPAIPIPTPAVVSTPEASAEALPPEEVVPLPTSTSSHQTIRLGAPPAAVGRLVSSIPSASAAEASQKPGHTKMFSFLYPQRYQRSYGEVGLDFCCPNLDGPMRAIDPTRLHATAQVPVLELPQFMVITTKIISKADKDLPHKVRAKLAQLDKSGKPFGAQTVRMSTDSSEPSLPVAVPSPNLAPTPMPTAPLPAISIPPPTIATATPLATPAPTIALPVAQTEVTVQSVSKQLPRATTVSKKVLAPAVAPPAAAPSLPPALIQLPPICPMDKERVELQTRVQMFDLVLQGLSRRASTLSLTERQRTIEEIVKTSTLLAIDVDVGTKLLENYVHYLNRATNTQTPMPPLRLNPVVTPAATQSALKVGTVAKVGHASGVKRKVSTPTATAASPAPPTKKPAQQRNSLPNKIPVYDADKTIIGYQCSKPNSSIVNRTAPKASSTPLGPSTSATAQSGILATSSKAARTGVQLNQIKKTKPTAGVAVKAAAAPSAPPPPPPKGNSGKTPGSRTTVSTVQPPSQQKALGRQSNPPIPARQGARKPPVGVAKTLASLSEHPLPKAVAVPGSKAKSAATTPSGRPVGKNRARSPNVFIINQVSPQAEESILPDSNVVVPIDAEIKGELDDSMELLG</sequence>
<feature type="compositionally biased region" description="Basic and acidic residues" evidence="1">
    <location>
        <begin position="2192"/>
        <end position="2201"/>
    </location>
</feature>
<evidence type="ECO:0000313" key="3">
    <source>
        <dbReference type="Proteomes" id="UP001500889"/>
    </source>
</evidence>